<dbReference type="EMBL" id="VSRR010108740">
    <property type="protein sequence ID" value="MPC97132.1"/>
    <property type="molecule type" value="Genomic_DNA"/>
</dbReference>
<protein>
    <submittedName>
        <fullName evidence="2">Uncharacterized protein</fullName>
    </submittedName>
</protein>
<sequence length="98" mass="10832">MYSSSSSSSSSSSFSPSSSSSSPASSSSVSIPPARALKRQLHLTTYNRFDVLCDLNHENEDRSIIGDSIVRDQLTEFCSRVPGRHKRLCSWRNPGRHN</sequence>
<name>A0A5B7JLY0_PORTR</name>
<comment type="caution">
    <text evidence="2">The sequence shown here is derived from an EMBL/GenBank/DDBJ whole genome shotgun (WGS) entry which is preliminary data.</text>
</comment>
<organism evidence="2 3">
    <name type="scientific">Portunus trituberculatus</name>
    <name type="common">Swimming crab</name>
    <name type="synonym">Neptunus trituberculatus</name>
    <dbReference type="NCBI Taxonomy" id="210409"/>
    <lineage>
        <taxon>Eukaryota</taxon>
        <taxon>Metazoa</taxon>
        <taxon>Ecdysozoa</taxon>
        <taxon>Arthropoda</taxon>
        <taxon>Crustacea</taxon>
        <taxon>Multicrustacea</taxon>
        <taxon>Malacostraca</taxon>
        <taxon>Eumalacostraca</taxon>
        <taxon>Eucarida</taxon>
        <taxon>Decapoda</taxon>
        <taxon>Pleocyemata</taxon>
        <taxon>Brachyura</taxon>
        <taxon>Eubrachyura</taxon>
        <taxon>Portunoidea</taxon>
        <taxon>Portunidae</taxon>
        <taxon>Portuninae</taxon>
        <taxon>Portunus</taxon>
    </lineage>
</organism>
<dbReference type="AlphaFoldDB" id="A0A5B7JLY0"/>
<reference evidence="2 3" key="1">
    <citation type="submission" date="2019-05" db="EMBL/GenBank/DDBJ databases">
        <title>Another draft genome of Portunus trituberculatus and its Hox gene families provides insights of decapod evolution.</title>
        <authorList>
            <person name="Jeong J.-H."/>
            <person name="Song I."/>
            <person name="Kim S."/>
            <person name="Choi T."/>
            <person name="Kim D."/>
            <person name="Ryu S."/>
            <person name="Kim W."/>
        </authorList>
    </citation>
    <scope>NUCLEOTIDE SEQUENCE [LARGE SCALE GENOMIC DNA]</scope>
    <source>
        <tissue evidence="2">Muscle</tissue>
    </source>
</reference>
<evidence type="ECO:0000313" key="2">
    <source>
        <dbReference type="EMBL" id="MPC97132.1"/>
    </source>
</evidence>
<accession>A0A5B7JLY0</accession>
<proteinExistence type="predicted"/>
<keyword evidence="3" id="KW-1185">Reference proteome</keyword>
<feature type="compositionally biased region" description="Low complexity" evidence="1">
    <location>
        <begin position="1"/>
        <end position="30"/>
    </location>
</feature>
<evidence type="ECO:0000313" key="3">
    <source>
        <dbReference type="Proteomes" id="UP000324222"/>
    </source>
</evidence>
<evidence type="ECO:0000256" key="1">
    <source>
        <dbReference type="SAM" id="MobiDB-lite"/>
    </source>
</evidence>
<gene>
    <name evidence="2" type="ORF">E2C01_092426</name>
</gene>
<dbReference type="Proteomes" id="UP000324222">
    <property type="component" value="Unassembled WGS sequence"/>
</dbReference>
<feature type="region of interest" description="Disordered" evidence="1">
    <location>
        <begin position="1"/>
        <end position="32"/>
    </location>
</feature>